<dbReference type="PANTHER" id="PTHR46797">
    <property type="entry name" value="HTH-TYPE TRANSCRIPTIONAL REGULATOR"/>
    <property type="match status" value="1"/>
</dbReference>
<dbReference type="EMBL" id="BONO01000034">
    <property type="protein sequence ID" value="GIG38031.1"/>
    <property type="molecule type" value="Genomic_DNA"/>
</dbReference>
<dbReference type="InterPro" id="IPR050807">
    <property type="entry name" value="TransReg_Diox_bact_type"/>
</dbReference>
<organism evidence="5 6">
    <name type="scientific">Cellulomonas pakistanensis</name>
    <dbReference type="NCBI Taxonomy" id="992287"/>
    <lineage>
        <taxon>Bacteria</taxon>
        <taxon>Bacillati</taxon>
        <taxon>Actinomycetota</taxon>
        <taxon>Actinomycetes</taxon>
        <taxon>Micrococcales</taxon>
        <taxon>Cellulomonadaceae</taxon>
        <taxon>Cellulomonas</taxon>
    </lineage>
</organism>
<dbReference type="SMART" id="SM00530">
    <property type="entry name" value="HTH_XRE"/>
    <property type="match status" value="1"/>
</dbReference>
<dbReference type="CDD" id="cd00093">
    <property type="entry name" value="HTH_XRE"/>
    <property type="match status" value="1"/>
</dbReference>
<protein>
    <submittedName>
        <fullName evidence="5">Transcriptional regulator</fullName>
    </submittedName>
</protein>
<keyword evidence="3" id="KW-0804">Transcription</keyword>
<keyword evidence="1" id="KW-0805">Transcription regulation</keyword>
<keyword evidence="6" id="KW-1185">Reference proteome</keyword>
<proteinExistence type="predicted"/>
<reference evidence="5" key="1">
    <citation type="submission" date="2021-01" db="EMBL/GenBank/DDBJ databases">
        <title>Whole genome shotgun sequence of Cellulomonas pakistanensis NBRC 110800.</title>
        <authorList>
            <person name="Komaki H."/>
            <person name="Tamura T."/>
        </authorList>
    </citation>
    <scope>NUCLEOTIDE SEQUENCE</scope>
    <source>
        <strain evidence="5">NBRC 110800</strain>
    </source>
</reference>
<evidence type="ECO:0000259" key="4">
    <source>
        <dbReference type="PROSITE" id="PS50943"/>
    </source>
</evidence>
<dbReference type="InterPro" id="IPR010982">
    <property type="entry name" value="Lambda_DNA-bd_dom_sf"/>
</dbReference>
<evidence type="ECO:0000256" key="3">
    <source>
        <dbReference type="ARBA" id="ARBA00023163"/>
    </source>
</evidence>
<keyword evidence="2" id="KW-0238">DNA-binding</keyword>
<dbReference type="GO" id="GO:0003677">
    <property type="term" value="F:DNA binding"/>
    <property type="evidence" value="ECO:0007669"/>
    <property type="project" value="UniProtKB-KW"/>
</dbReference>
<sequence length="68" mass="7466">MTVGRRVRRIRTERGISQEALAGAVGVHRTYLGGVERGERNLTLRSVERLADRLGVPVRELIGDGPEG</sequence>
<feature type="domain" description="HTH cro/C1-type" evidence="4">
    <location>
        <begin position="7"/>
        <end position="61"/>
    </location>
</feature>
<evidence type="ECO:0000313" key="5">
    <source>
        <dbReference type="EMBL" id="GIG38031.1"/>
    </source>
</evidence>
<evidence type="ECO:0000256" key="1">
    <source>
        <dbReference type="ARBA" id="ARBA00023015"/>
    </source>
</evidence>
<evidence type="ECO:0000313" key="6">
    <source>
        <dbReference type="Proteomes" id="UP000642125"/>
    </source>
</evidence>
<dbReference type="Pfam" id="PF01381">
    <property type="entry name" value="HTH_3"/>
    <property type="match status" value="1"/>
</dbReference>
<dbReference type="PANTHER" id="PTHR46797:SF23">
    <property type="entry name" value="HTH-TYPE TRANSCRIPTIONAL REGULATOR SUTR"/>
    <property type="match status" value="1"/>
</dbReference>
<dbReference type="GO" id="GO:0003700">
    <property type="term" value="F:DNA-binding transcription factor activity"/>
    <property type="evidence" value="ECO:0007669"/>
    <property type="project" value="TreeGrafter"/>
</dbReference>
<dbReference type="InterPro" id="IPR001387">
    <property type="entry name" value="Cro/C1-type_HTH"/>
</dbReference>
<gene>
    <name evidence="5" type="ORF">Cpa01nite_34120</name>
</gene>
<dbReference type="Gene3D" id="1.10.260.40">
    <property type="entry name" value="lambda repressor-like DNA-binding domains"/>
    <property type="match status" value="1"/>
</dbReference>
<evidence type="ECO:0000256" key="2">
    <source>
        <dbReference type="ARBA" id="ARBA00023125"/>
    </source>
</evidence>
<dbReference type="AlphaFoldDB" id="A0A919PCM8"/>
<accession>A0A919PCM8</accession>
<dbReference type="GO" id="GO:0005829">
    <property type="term" value="C:cytosol"/>
    <property type="evidence" value="ECO:0007669"/>
    <property type="project" value="TreeGrafter"/>
</dbReference>
<dbReference type="SUPFAM" id="SSF47413">
    <property type="entry name" value="lambda repressor-like DNA-binding domains"/>
    <property type="match status" value="1"/>
</dbReference>
<dbReference type="PROSITE" id="PS50943">
    <property type="entry name" value="HTH_CROC1"/>
    <property type="match status" value="1"/>
</dbReference>
<name>A0A919PCM8_9CELL</name>
<comment type="caution">
    <text evidence="5">The sequence shown here is derived from an EMBL/GenBank/DDBJ whole genome shotgun (WGS) entry which is preliminary data.</text>
</comment>
<dbReference type="Proteomes" id="UP000642125">
    <property type="component" value="Unassembled WGS sequence"/>
</dbReference>